<evidence type="ECO:0000256" key="2">
    <source>
        <dbReference type="PIRSR" id="PIRSR005962-1"/>
    </source>
</evidence>
<dbReference type="CDD" id="cd03886">
    <property type="entry name" value="M20_Acy1"/>
    <property type="match status" value="1"/>
</dbReference>
<dbReference type="NCBIfam" id="TIGR01891">
    <property type="entry name" value="amidohydrolases"/>
    <property type="match status" value="1"/>
</dbReference>
<evidence type="ECO:0000313" key="4">
    <source>
        <dbReference type="EMBL" id="MBP1326944.1"/>
    </source>
</evidence>
<dbReference type="FunFam" id="3.30.70.360:FF:000001">
    <property type="entry name" value="N-acetyldiaminopimelate deacetylase"/>
    <property type="match status" value="1"/>
</dbReference>
<dbReference type="Gene3D" id="3.40.630.10">
    <property type="entry name" value="Zn peptidases"/>
    <property type="match status" value="1"/>
</dbReference>
<dbReference type="Pfam" id="PF07687">
    <property type="entry name" value="M20_dimer"/>
    <property type="match status" value="1"/>
</dbReference>
<sequence length="400" mass="41922">MNADTTLLTALRAGAEAMLPELVALRREIHRDPELGLALPRTQQRVLEALDIEGVELLKGQQIGSVIGIVRGALPGETVILRGDMDALPMRERTGLDYAAEGDAMHACGHDLHVAGLVGAGRLLAAHRDQLAGTVVLMFQPGEEVGDGARLMLEEGLLSVVDPAPSSAYAIHVVPGEYGYFSTKPGPIMAGSLEFGITVKGRGGHASAPHLAIDPVPVAADIVGALQAFVTRTFSVFDPVVLSVTQLSTGGSARNVIPDAVEMGGTIRVLSAETQRTVEEQLPALVEGLCAARGCEGEIELNLLCPSTVNDVERTEHARAALGAAFGEDRVWESPAPVMGSEDFAYVLREVPGTLLFLRATPADIDLAQAAPNHSPEVVFDDAILADQAIALAALALVKA</sequence>
<feature type="binding site" evidence="2">
    <location>
        <position position="110"/>
    </location>
    <ligand>
        <name>Mn(2+)</name>
        <dbReference type="ChEBI" id="CHEBI:29035"/>
        <label>2</label>
    </ligand>
</feature>
<evidence type="ECO:0000256" key="1">
    <source>
        <dbReference type="ARBA" id="ARBA00022801"/>
    </source>
</evidence>
<dbReference type="Pfam" id="PF01546">
    <property type="entry name" value="Peptidase_M20"/>
    <property type="match status" value="1"/>
</dbReference>
<dbReference type="SUPFAM" id="SSF55031">
    <property type="entry name" value="Bacterial exopeptidase dimerisation domain"/>
    <property type="match status" value="1"/>
</dbReference>
<comment type="cofactor">
    <cofactor evidence="2">
        <name>Mn(2+)</name>
        <dbReference type="ChEBI" id="CHEBI:29035"/>
    </cofactor>
    <text evidence="2">The Mn(2+) ion enhances activity.</text>
</comment>
<dbReference type="InterPro" id="IPR011650">
    <property type="entry name" value="Peptidase_M20_dimer"/>
</dbReference>
<dbReference type="InterPro" id="IPR036264">
    <property type="entry name" value="Bact_exopeptidase_dim_dom"/>
</dbReference>
<dbReference type="EMBL" id="JAFIDA010000001">
    <property type="protein sequence ID" value="MBP1326944.1"/>
    <property type="molecule type" value="Genomic_DNA"/>
</dbReference>
<gene>
    <name evidence="4" type="ORF">JOF28_002176</name>
</gene>
<keyword evidence="1 4" id="KW-0378">Hydrolase</keyword>
<evidence type="ECO:0000313" key="5">
    <source>
        <dbReference type="Proteomes" id="UP000675163"/>
    </source>
</evidence>
<feature type="binding site" evidence="2">
    <location>
        <position position="374"/>
    </location>
    <ligand>
        <name>Mn(2+)</name>
        <dbReference type="ChEBI" id="CHEBI:29035"/>
        <label>2</label>
    </ligand>
</feature>
<protein>
    <submittedName>
        <fullName evidence="4">Hippurate hydrolase</fullName>
        <ecNumber evidence="4">3.5.1.32</ecNumber>
    </submittedName>
</protein>
<dbReference type="PANTHER" id="PTHR11014:SF63">
    <property type="entry name" value="METALLOPEPTIDASE, PUTATIVE (AFU_ORTHOLOGUE AFUA_6G09600)-RELATED"/>
    <property type="match status" value="1"/>
</dbReference>
<dbReference type="InterPro" id="IPR002933">
    <property type="entry name" value="Peptidase_M20"/>
</dbReference>
<dbReference type="Proteomes" id="UP000675163">
    <property type="component" value="Unassembled WGS sequence"/>
</dbReference>
<dbReference type="PANTHER" id="PTHR11014">
    <property type="entry name" value="PEPTIDASE M20 FAMILY MEMBER"/>
    <property type="match status" value="1"/>
</dbReference>
<dbReference type="EC" id="3.5.1.32" evidence="4"/>
<dbReference type="GO" id="GO:0019877">
    <property type="term" value="P:diaminopimelate biosynthetic process"/>
    <property type="evidence" value="ECO:0007669"/>
    <property type="project" value="UniProtKB-ARBA"/>
</dbReference>
<organism evidence="4 5">
    <name type="scientific">Leucobacter exalbidus</name>
    <dbReference type="NCBI Taxonomy" id="662960"/>
    <lineage>
        <taxon>Bacteria</taxon>
        <taxon>Bacillati</taxon>
        <taxon>Actinomycetota</taxon>
        <taxon>Actinomycetes</taxon>
        <taxon>Micrococcales</taxon>
        <taxon>Microbacteriaceae</taxon>
        <taxon>Leucobacter</taxon>
    </lineage>
</organism>
<dbReference type="GO" id="GO:0047980">
    <property type="term" value="F:hippurate hydrolase activity"/>
    <property type="evidence" value="ECO:0007669"/>
    <property type="project" value="UniProtKB-EC"/>
</dbReference>
<dbReference type="AlphaFoldDB" id="A0A940PT00"/>
<feature type="binding site" evidence="2">
    <location>
        <position position="144"/>
    </location>
    <ligand>
        <name>Mn(2+)</name>
        <dbReference type="ChEBI" id="CHEBI:29035"/>
        <label>2</label>
    </ligand>
</feature>
<keyword evidence="5" id="KW-1185">Reference proteome</keyword>
<dbReference type="GO" id="GO:0046872">
    <property type="term" value="F:metal ion binding"/>
    <property type="evidence" value="ECO:0007669"/>
    <property type="project" value="UniProtKB-KW"/>
</dbReference>
<feature type="binding site" evidence="2">
    <location>
        <position position="108"/>
    </location>
    <ligand>
        <name>Mn(2+)</name>
        <dbReference type="ChEBI" id="CHEBI:29035"/>
        <label>2</label>
    </ligand>
</feature>
<keyword evidence="2" id="KW-0464">Manganese</keyword>
<name>A0A940PT00_9MICO</name>
<proteinExistence type="predicted"/>
<dbReference type="Gene3D" id="3.30.70.360">
    <property type="match status" value="1"/>
</dbReference>
<dbReference type="PIRSF" id="PIRSF005962">
    <property type="entry name" value="Pept_M20D_amidohydro"/>
    <property type="match status" value="1"/>
</dbReference>
<dbReference type="SUPFAM" id="SSF53187">
    <property type="entry name" value="Zn-dependent exopeptidases"/>
    <property type="match status" value="1"/>
</dbReference>
<keyword evidence="2" id="KW-0479">Metal-binding</keyword>
<dbReference type="GO" id="GO:0050118">
    <property type="term" value="F:N-acetyldiaminopimelate deacetylase activity"/>
    <property type="evidence" value="ECO:0007669"/>
    <property type="project" value="UniProtKB-ARBA"/>
</dbReference>
<feature type="domain" description="Peptidase M20 dimerisation" evidence="3">
    <location>
        <begin position="191"/>
        <end position="287"/>
    </location>
</feature>
<dbReference type="RefSeq" id="WP_209705771.1">
    <property type="nucleotide sequence ID" value="NZ_JAFIDA010000001.1"/>
</dbReference>
<dbReference type="InterPro" id="IPR017439">
    <property type="entry name" value="Amidohydrolase"/>
</dbReference>
<feature type="binding site" evidence="2">
    <location>
        <position position="172"/>
    </location>
    <ligand>
        <name>Mn(2+)</name>
        <dbReference type="ChEBI" id="CHEBI:29035"/>
        <label>2</label>
    </ligand>
</feature>
<evidence type="ECO:0000259" key="3">
    <source>
        <dbReference type="Pfam" id="PF07687"/>
    </source>
</evidence>
<accession>A0A940PT00</accession>
<reference evidence="4" key="1">
    <citation type="submission" date="2021-02" db="EMBL/GenBank/DDBJ databases">
        <title>Sequencing the genomes of 1000 actinobacteria strains.</title>
        <authorList>
            <person name="Klenk H.-P."/>
        </authorList>
    </citation>
    <scope>NUCLEOTIDE SEQUENCE</scope>
    <source>
        <strain evidence="4">DSM 22850</strain>
    </source>
</reference>
<comment type="caution">
    <text evidence="4">The sequence shown here is derived from an EMBL/GenBank/DDBJ whole genome shotgun (WGS) entry which is preliminary data.</text>
</comment>